<organism evidence="5 6">
    <name type="scientific">Pavo cristatus</name>
    <name type="common">Indian peafowl</name>
    <name type="synonym">Blue peafowl</name>
    <dbReference type="NCBI Taxonomy" id="9049"/>
    <lineage>
        <taxon>Eukaryota</taxon>
        <taxon>Metazoa</taxon>
        <taxon>Chordata</taxon>
        <taxon>Craniata</taxon>
        <taxon>Vertebrata</taxon>
        <taxon>Euteleostomi</taxon>
        <taxon>Archelosauria</taxon>
        <taxon>Archosauria</taxon>
        <taxon>Dinosauria</taxon>
        <taxon>Saurischia</taxon>
        <taxon>Theropoda</taxon>
        <taxon>Coelurosauria</taxon>
        <taxon>Aves</taxon>
        <taxon>Neognathae</taxon>
        <taxon>Galloanserae</taxon>
        <taxon>Galliformes</taxon>
        <taxon>Phasianidae</taxon>
        <taxon>Phasianinae</taxon>
        <taxon>Pavo</taxon>
    </lineage>
</organism>
<keyword evidence="2" id="KW-0539">Nucleus</keyword>
<evidence type="ECO:0000256" key="1">
    <source>
        <dbReference type="ARBA" id="ARBA00004123"/>
    </source>
</evidence>
<dbReference type="Proteomes" id="UP000694428">
    <property type="component" value="Unplaced"/>
</dbReference>
<feature type="compositionally biased region" description="Basic and acidic residues" evidence="3">
    <location>
        <begin position="102"/>
        <end position="125"/>
    </location>
</feature>
<evidence type="ECO:0000256" key="2">
    <source>
        <dbReference type="ARBA" id="ARBA00023242"/>
    </source>
</evidence>
<accession>A0A8C9FM79</accession>
<sequence length="213" mass="25023">MLTRKIKLWDINAHITCRLCNGYLIDATTVTECLHTCKYDYNYIQEIVFFFLLVHDRTMQDIVYKLVPGLQEAEMKKQREFYHKLGMEVPGDIKGETCSAKQHLDSHRNGETKTDENSNKETSEEKQEEDNDYHRSDEQVSICLECNSSKLRGLKRKWIRCSAQATVLHLKKFIAKKLNLSSFNELDILCNEEILGKDHTLKFVVVTRWRFKV</sequence>
<dbReference type="Gene3D" id="3.10.20.90">
    <property type="entry name" value="Phosphatidylinositol 3-kinase Catalytic Subunit, Chain A, domain 1"/>
    <property type="match status" value="1"/>
</dbReference>
<comment type="subcellular location">
    <subcellularLocation>
        <location evidence="1">Nucleus</location>
    </subcellularLocation>
</comment>
<name>A0A8C9FM79_PAVCR</name>
<dbReference type="InterPro" id="IPR032443">
    <property type="entry name" value="RAWUL"/>
</dbReference>
<evidence type="ECO:0000313" key="6">
    <source>
        <dbReference type="Proteomes" id="UP000694428"/>
    </source>
</evidence>
<protein>
    <submittedName>
        <fullName evidence="5">Polycomb group ring finger 3</fullName>
    </submittedName>
</protein>
<keyword evidence="6" id="KW-1185">Reference proteome</keyword>
<dbReference type="InterPro" id="IPR051507">
    <property type="entry name" value="PcG_RING_finger"/>
</dbReference>
<dbReference type="Pfam" id="PF16207">
    <property type="entry name" value="RAWUL"/>
    <property type="match status" value="1"/>
</dbReference>
<dbReference type="AlphaFoldDB" id="A0A8C9FM79"/>
<dbReference type="Ensembl" id="ENSPSTT00000018586.1">
    <property type="protein sequence ID" value="ENSPSTP00000017729.1"/>
    <property type="gene ID" value="ENSPSTG00000012686.1"/>
</dbReference>
<reference evidence="5" key="1">
    <citation type="submission" date="2025-08" db="UniProtKB">
        <authorList>
            <consortium name="Ensembl"/>
        </authorList>
    </citation>
    <scope>IDENTIFICATION</scope>
</reference>
<proteinExistence type="predicted"/>
<feature type="region of interest" description="Disordered" evidence="3">
    <location>
        <begin position="100"/>
        <end position="134"/>
    </location>
</feature>
<evidence type="ECO:0000313" key="5">
    <source>
        <dbReference type="Ensembl" id="ENSPSTP00000017729.1"/>
    </source>
</evidence>
<dbReference type="PANTHER" id="PTHR45893">
    <property type="entry name" value="POLYCOMB GROUP RING FINGER PROTEIN"/>
    <property type="match status" value="1"/>
</dbReference>
<evidence type="ECO:0000259" key="4">
    <source>
        <dbReference type="Pfam" id="PF16207"/>
    </source>
</evidence>
<dbReference type="GO" id="GO:0005634">
    <property type="term" value="C:nucleus"/>
    <property type="evidence" value="ECO:0007669"/>
    <property type="project" value="UniProtKB-SubCell"/>
</dbReference>
<feature type="domain" description="RAWUL" evidence="4">
    <location>
        <begin position="157"/>
        <end position="210"/>
    </location>
</feature>
<evidence type="ECO:0000256" key="3">
    <source>
        <dbReference type="SAM" id="MobiDB-lite"/>
    </source>
</evidence>
<dbReference type="FunFam" id="3.10.20.90:FF:000073">
    <property type="entry name" value="Polycomb group RING finger protein 3"/>
    <property type="match status" value="1"/>
</dbReference>
<reference evidence="5" key="2">
    <citation type="submission" date="2025-09" db="UniProtKB">
        <authorList>
            <consortium name="Ensembl"/>
        </authorList>
    </citation>
    <scope>IDENTIFICATION</scope>
</reference>